<dbReference type="GO" id="GO:0016705">
    <property type="term" value="F:oxidoreductase activity, acting on paired donors, with incorporation or reduction of molecular oxygen"/>
    <property type="evidence" value="ECO:0007669"/>
    <property type="project" value="InterPro"/>
</dbReference>
<evidence type="ECO:0000313" key="3">
    <source>
        <dbReference type="EMBL" id="MYR32453.1"/>
    </source>
</evidence>
<reference evidence="3 4" key="1">
    <citation type="journal article" date="2019" name="Nat. Commun.">
        <title>The antimicrobial potential of Streptomyces from insect microbiomes.</title>
        <authorList>
            <person name="Chevrette M.G."/>
            <person name="Carlson C.M."/>
            <person name="Ortega H.E."/>
            <person name="Thomas C."/>
            <person name="Ananiev G.E."/>
            <person name="Barns K.J."/>
            <person name="Book A.J."/>
            <person name="Cagnazzo J."/>
            <person name="Carlos C."/>
            <person name="Flanigan W."/>
            <person name="Grubbs K.J."/>
            <person name="Horn H.A."/>
            <person name="Hoffmann F.M."/>
            <person name="Klassen J.L."/>
            <person name="Knack J.J."/>
            <person name="Lewin G.R."/>
            <person name="McDonald B.R."/>
            <person name="Muller L."/>
            <person name="Melo W.G.P."/>
            <person name="Pinto-Tomas A.A."/>
            <person name="Schmitz A."/>
            <person name="Wendt-Pienkowski E."/>
            <person name="Wildman S."/>
            <person name="Zhao M."/>
            <person name="Zhang F."/>
            <person name="Bugni T.S."/>
            <person name="Andes D.R."/>
            <person name="Pupo M.T."/>
            <person name="Currie C.R."/>
        </authorList>
    </citation>
    <scope>NUCLEOTIDE SEQUENCE [LARGE SCALE GENOMIC DNA]</scope>
    <source>
        <strain evidence="3 4">SID5840</strain>
    </source>
</reference>
<dbReference type="AlphaFoldDB" id="A0A7K2IRB4"/>
<protein>
    <submittedName>
        <fullName evidence="3">MsnO8 family LLM class oxidoreductase</fullName>
        <ecNumber evidence="3">1.-.-.-</ecNumber>
    </submittedName>
</protein>
<evidence type="ECO:0000256" key="1">
    <source>
        <dbReference type="ARBA" id="ARBA00007789"/>
    </source>
</evidence>
<accession>A0A7K2IRB4</accession>
<dbReference type="GO" id="GO:0005829">
    <property type="term" value="C:cytosol"/>
    <property type="evidence" value="ECO:0007669"/>
    <property type="project" value="TreeGrafter"/>
</dbReference>
<dbReference type="InterPro" id="IPR036661">
    <property type="entry name" value="Luciferase-like_sf"/>
</dbReference>
<dbReference type="EC" id="1.-.-.-" evidence="3"/>
<dbReference type="RefSeq" id="WP_161110752.1">
    <property type="nucleotide sequence ID" value="NZ_WWHY01000001.1"/>
</dbReference>
<dbReference type="EMBL" id="WWHY01000001">
    <property type="protein sequence ID" value="MYR32453.1"/>
    <property type="molecule type" value="Genomic_DNA"/>
</dbReference>
<dbReference type="Proteomes" id="UP000467124">
    <property type="component" value="Unassembled WGS sequence"/>
</dbReference>
<dbReference type="SUPFAM" id="SSF51679">
    <property type="entry name" value="Bacterial luciferase-like"/>
    <property type="match status" value="1"/>
</dbReference>
<gene>
    <name evidence="3" type="ORF">GTW20_09255</name>
</gene>
<dbReference type="InterPro" id="IPR050766">
    <property type="entry name" value="Bact_Lucif_Oxidored"/>
</dbReference>
<dbReference type="PANTHER" id="PTHR30137">
    <property type="entry name" value="LUCIFERASE-LIKE MONOOXYGENASE"/>
    <property type="match status" value="1"/>
</dbReference>
<evidence type="ECO:0000259" key="2">
    <source>
        <dbReference type="Pfam" id="PF00296"/>
    </source>
</evidence>
<dbReference type="NCBIfam" id="TIGR03558">
    <property type="entry name" value="oxido_grp_1"/>
    <property type="match status" value="1"/>
</dbReference>
<proteinExistence type="predicted"/>
<dbReference type="InterPro" id="IPR019949">
    <property type="entry name" value="CmoO-like"/>
</dbReference>
<sequence length="333" mass="36040">MKETALPVPLSLVDPLPIFAGATLAESVESGIELARDAERLGYHRLWYTEHHNQGCYAGSATSVLIAHAACRTERIRLGAGGVMLPNHSPLVVAEHFGTLATLHPDRIDLGVGRGVGGPAHTSRALRRSTDRTDSYEEDLAELRGHLWDSPDDDGEESVRAFPGTGTRVPLYLLGSSVAAARTAASSGLPFCFASHFTPDPLEEASRVYRSEFRPSPQCAEPWFIAGVNVTAAETGAQAQEEVWAARQRLSPALSSGRSNAEETRAAFDSPLGRRFLQRYTYSAIGAAEETARYLRWFAEHAGADELMIEFHTGSARAREVALRLVADAMLTG</sequence>
<feature type="domain" description="Luciferase-like" evidence="2">
    <location>
        <begin position="25"/>
        <end position="304"/>
    </location>
</feature>
<comment type="caution">
    <text evidence="3">The sequence shown here is derived from an EMBL/GenBank/DDBJ whole genome shotgun (WGS) entry which is preliminary data.</text>
</comment>
<evidence type="ECO:0000313" key="4">
    <source>
        <dbReference type="Proteomes" id="UP000467124"/>
    </source>
</evidence>
<comment type="similarity">
    <text evidence="1">To bacterial alkanal monooxygenase alpha and beta chains.</text>
</comment>
<dbReference type="InterPro" id="IPR011251">
    <property type="entry name" value="Luciferase-like_dom"/>
</dbReference>
<organism evidence="3 4">
    <name type="scientific">Nocardiopsis alba</name>
    <dbReference type="NCBI Taxonomy" id="53437"/>
    <lineage>
        <taxon>Bacteria</taxon>
        <taxon>Bacillati</taxon>
        <taxon>Actinomycetota</taxon>
        <taxon>Actinomycetes</taxon>
        <taxon>Streptosporangiales</taxon>
        <taxon>Nocardiopsidaceae</taxon>
        <taxon>Nocardiopsis</taxon>
    </lineage>
</organism>
<dbReference type="PANTHER" id="PTHR30137:SF6">
    <property type="entry name" value="LUCIFERASE-LIKE MONOOXYGENASE"/>
    <property type="match status" value="1"/>
</dbReference>
<dbReference type="Gene3D" id="3.20.20.30">
    <property type="entry name" value="Luciferase-like domain"/>
    <property type="match status" value="1"/>
</dbReference>
<name>A0A7K2IRB4_9ACTN</name>
<keyword evidence="3" id="KW-0560">Oxidoreductase</keyword>
<dbReference type="Pfam" id="PF00296">
    <property type="entry name" value="Bac_luciferase"/>
    <property type="match status" value="1"/>
</dbReference>